<evidence type="ECO:0000259" key="3">
    <source>
        <dbReference type="Pfam" id="PF22692"/>
    </source>
</evidence>
<organism evidence="4">
    <name type="scientific">marine metagenome</name>
    <dbReference type="NCBI Taxonomy" id="408172"/>
    <lineage>
        <taxon>unclassified sequences</taxon>
        <taxon>metagenomes</taxon>
        <taxon>ecological metagenomes</taxon>
    </lineage>
</organism>
<gene>
    <name evidence="4" type="ORF">METZ01_LOCUS357500</name>
</gene>
<feature type="domain" description="Flagellar hook protein FlgE/F/G-like D1" evidence="3">
    <location>
        <begin position="49"/>
        <end position="115"/>
    </location>
</feature>
<dbReference type="Pfam" id="PF22692">
    <property type="entry name" value="LlgE_F_G_D1"/>
    <property type="match status" value="1"/>
</dbReference>
<dbReference type="GO" id="GO:0071978">
    <property type="term" value="P:bacterial-type flagellum-dependent swarming motility"/>
    <property type="evidence" value="ECO:0007669"/>
    <property type="project" value="TreeGrafter"/>
</dbReference>
<dbReference type="InterPro" id="IPR053967">
    <property type="entry name" value="LlgE_F_G-like_D1"/>
</dbReference>
<evidence type="ECO:0000256" key="1">
    <source>
        <dbReference type="ARBA" id="ARBA00009677"/>
    </source>
</evidence>
<name>A0A382S406_9ZZZZ</name>
<dbReference type="SUPFAM" id="SSF117143">
    <property type="entry name" value="Flagellar hook protein flgE"/>
    <property type="match status" value="1"/>
</dbReference>
<dbReference type="NCBIfam" id="TIGR03506">
    <property type="entry name" value="FlgEFG_subfam"/>
    <property type="match status" value="1"/>
</dbReference>
<feature type="non-terminal residue" evidence="4">
    <location>
        <position position="1"/>
    </location>
</feature>
<accession>A0A382S406</accession>
<dbReference type="InterPro" id="IPR020013">
    <property type="entry name" value="Flagellar_FlgE/F/G"/>
</dbReference>
<evidence type="ECO:0000259" key="2">
    <source>
        <dbReference type="Pfam" id="PF06429"/>
    </source>
</evidence>
<protein>
    <submittedName>
        <fullName evidence="4">Uncharacterized protein</fullName>
    </submittedName>
</protein>
<dbReference type="PANTHER" id="PTHR30435">
    <property type="entry name" value="FLAGELLAR PROTEIN"/>
    <property type="match status" value="1"/>
</dbReference>
<dbReference type="GO" id="GO:0009288">
    <property type="term" value="C:bacterial-type flagellum"/>
    <property type="evidence" value="ECO:0007669"/>
    <property type="project" value="TreeGrafter"/>
</dbReference>
<evidence type="ECO:0000313" key="4">
    <source>
        <dbReference type="EMBL" id="SVD04646.1"/>
    </source>
</evidence>
<dbReference type="EMBL" id="UINC01126275">
    <property type="protein sequence ID" value="SVD04646.1"/>
    <property type="molecule type" value="Genomic_DNA"/>
</dbReference>
<sequence>NINTTGYKRDIMFTDMIDLFDTNYDNKNVKTEFTQGTMKETGNPLDIAFSGSGFFVIENNGEEYYTRDGHFTVNSLGNLTTAEGFNVMGQGGIINVSLDGAKTGDFEISKLGEIFVNDEYIDMLKIVDFEDYRQLSKEGVNLFSANDNHKPYEPEMYMVLQRHLEGSNVNSVDEMVELISLQRNFESTQKAVRTLDDALGKAANDIGRYR</sequence>
<comment type="similarity">
    <text evidence="1">Belongs to the flagella basal body rod proteins family.</text>
</comment>
<proteinExistence type="inferred from homology"/>
<dbReference type="AlphaFoldDB" id="A0A382S406"/>
<dbReference type="InterPro" id="IPR037925">
    <property type="entry name" value="FlgE/F/G-like"/>
</dbReference>
<feature type="domain" description="Flagellar basal-body/hook protein C-terminal" evidence="2">
    <location>
        <begin position="161"/>
        <end position="204"/>
    </location>
</feature>
<reference evidence="4" key="1">
    <citation type="submission" date="2018-05" db="EMBL/GenBank/DDBJ databases">
        <authorList>
            <person name="Lanie J.A."/>
            <person name="Ng W.-L."/>
            <person name="Kazmierczak K.M."/>
            <person name="Andrzejewski T.M."/>
            <person name="Davidsen T.M."/>
            <person name="Wayne K.J."/>
            <person name="Tettelin H."/>
            <person name="Glass J.I."/>
            <person name="Rusch D."/>
            <person name="Podicherti R."/>
            <person name="Tsui H.-C.T."/>
            <person name="Winkler M.E."/>
        </authorList>
    </citation>
    <scope>NUCLEOTIDE SEQUENCE</scope>
</reference>
<dbReference type="InterPro" id="IPR010930">
    <property type="entry name" value="Flg_bb/hook_C_dom"/>
</dbReference>
<dbReference type="Pfam" id="PF06429">
    <property type="entry name" value="Flg_bbr_C"/>
    <property type="match status" value="1"/>
</dbReference>
<dbReference type="PANTHER" id="PTHR30435:SF19">
    <property type="entry name" value="FLAGELLAR BASAL-BODY ROD PROTEIN FLGG"/>
    <property type="match status" value="1"/>
</dbReference>